<protein>
    <submittedName>
        <fullName evidence="5">Molybdate ABC transporter substrate-binding protein</fullName>
    </submittedName>
</protein>
<evidence type="ECO:0000256" key="1">
    <source>
        <dbReference type="ARBA" id="ARBA00009175"/>
    </source>
</evidence>
<dbReference type="InterPro" id="IPR050682">
    <property type="entry name" value="ModA/WtpA"/>
</dbReference>
<reference evidence="5 6" key="1">
    <citation type="submission" date="2017-03" db="EMBL/GenBank/DDBJ databases">
        <title>Genome sequencing of Shewanella japonica KCTC 22435.</title>
        <authorList>
            <person name="Kim K.M."/>
        </authorList>
    </citation>
    <scope>NUCLEOTIDE SEQUENCE [LARGE SCALE GENOMIC DNA]</scope>
    <source>
        <strain evidence="5 6">KCTC 22435</strain>
    </source>
</reference>
<name>A0ABM6JFB6_9GAMM</name>
<evidence type="ECO:0000256" key="2">
    <source>
        <dbReference type="ARBA" id="ARBA00022723"/>
    </source>
</evidence>
<feature type="chain" id="PRO_5046175839" evidence="4">
    <location>
        <begin position="21"/>
        <end position="265"/>
    </location>
</feature>
<dbReference type="NCBIfam" id="NF002917">
    <property type="entry name" value="PRK03537.1-3"/>
    <property type="match status" value="1"/>
</dbReference>
<organism evidence="5 6">
    <name type="scientific">Shewanella japonica</name>
    <dbReference type="NCBI Taxonomy" id="93973"/>
    <lineage>
        <taxon>Bacteria</taxon>
        <taxon>Pseudomonadati</taxon>
        <taxon>Pseudomonadota</taxon>
        <taxon>Gammaproteobacteria</taxon>
        <taxon>Alteromonadales</taxon>
        <taxon>Shewanellaceae</taxon>
        <taxon>Shewanella</taxon>
    </lineage>
</organism>
<evidence type="ECO:0000313" key="5">
    <source>
        <dbReference type="EMBL" id="ARD20476.1"/>
    </source>
</evidence>
<proteinExistence type="inferred from homology"/>
<keyword evidence="3 4" id="KW-0732">Signal</keyword>
<dbReference type="NCBIfam" id="NF002918">
    <property type="entry name" value="PRK03537.1-4"/>
    <property type="match status" value="1"/>
</dbReference>
<gene>
    <name evidence="5" type="ORF">SJ2017_0127</name>
</gene>
<sequence>MKKWLVTLAVMSSFSASTVAAETVEFRAAGSLKTAMTEVVAQYQEQYDVAVASQFAPSGLLRKRIEQGEHVDLYASANMKHPTTLNKADKAGPVVRFAGNKLCAIAQQNVSLTSEQLLDKMLSKDIRVGTSTPKADPAGDYAWKLFAKAEQLQTGAEQTLQQKALQLTGGEHSAKAPEGRNPYGWVMENNQADIFLTYCTNAVLAQKEVPALQIISVPEALSVGAQYGLTLVNGANPDAAGLAHFILSSDGQEILAKYGFDTPLK</sequence>
<evidence type="ECO:0000313" key="6">
    <source>
        <dbReference type="Proteomes" id="UP000191820"/>
    </source>
</evidence>
<dbReference type="Pfam" id="PF13531">
    <property type="entry name" value="SBP_bac_11"/>
    <property type="match status" value="1"/>
</dbReference>
<comment type="similarity">
    <text evidence="1">Belongs to the bacterial solute-binding protein ModA family.</text>
</comment>
<feature type="signal peptide" evidence="4">
    <location>
        <begin position="1"/>
        <end position="20"/>
    </location>
</feature>
<dbReference type="PANTHER" id="PTHR30632">
    <property type="entry name" value="MOLYBDATE-BINDING PERIPLASMIC PROTEIN"/>
    <property type="match status" value="1"/>
</dbReference>
<dbReference type="InterPro" id="IPR005950">
    <property type="entry name" value="ModA"/>
</dbReference>
<keyword evidence="2" id="KW-0479">Metal-binding</keyword>
<keyword evidence="6" id="KW-1185">Reference proteome</keyword>
<accession>A0ABM6JFB6</accession>
<dbReference type="RefSeq" id="WP_080914563.1">
    <property type="nucleotide sequence ID" value="NZ_CP020472.1"/>
</dbReference>
<dbReference type="Gene3D" id="3.40.190.10">
    <property type="entry name" value="Periplasmic binding protein-like II"/>
    <property type="match status" value="2"/>
</dbReference>
<dbReference type="SUPFAM" id="SSF53850">
    <property type="entry name" value="Periplasmic binding protein-like II"/>
    <property type="match status" value="1"/>
</dbReference>
<dbReference type="NCBIfam" id="TIGR01256">
    <property type="entry name" value="modA"/>
    <property type="match status" value="1"/>
</dbReference>
<dbReference type="Proteomes" id="UP000191820">
    <property type="component" value="Chromosome"/>
</dbReference>
<dbReference type="PIRSF" id="PIRSF004846">
    <property type="entry name" value="ModA"/>
    <property type="match status" value="1"/>
</dbReference>
<dbReference type="EMBL" id="CP020472">
    <property type="protein sequence ID" value="ARD20476.1"/>
    <property type="molecule type" value="Genomic_DNA"/>
</dbReference>
<evidence type="ECO:0000256" key="3">
    <source>
        <dbReference type="ARBA" id="ARBA00022729"/>
    </source>
</evidence>
<evidence type="ECO:0000256" key="4">
    <source>
        <dbReference type="SAM" id="SignalP"/>
    </source>
</evidence>
<dbReference type="PANTHER" id="PTHR30632:SF0">
    <property type="entry name" value="SULFATE-BINDING PROTEIN"/>
    <property type="match status" value="1"/>
</dbReference>